<comment type="caution">
    <text evidence="1">The sequence shown here is derived from an EMBL/GenBank/DDBJ whole genome shotgun (WGS) entry which is preliminary data.</text>
</comment>
<organism evidence="1 2">
    <name type="scientific">Ophiophagus hannah</name>
    <name type="common">King cobra</name>
    <name type="synonym">Naja hannah</name>
    <dbReference type="NCBI Taxonomy" id="8665"/>
    <lineage>
        <taxon>Eukaryota</taxon>
        <taxon>Metazoa</taxon>
        <taxon>Chordata</taxon>
        <taxon>Craniata</taxon>
        <taxon>Vertebrata</taxon>
        <taxon>Euteleostomi</taxon>
        <taxon>Lepidosauria</taxon>
        <taxon>Squamata</taxon>
        <taxon>Bifurcata</taxon>
        <taxon>Unidentata</taxon>
        <taxon>Episquamata</taxon>
        <taxon>Toxicofera</taxon>
        <taxon>Serpentes</taxon>
        <taxon>Colubroidea</taxon>
        <taxon>Elapidae</taxon>
        <taxon>Elapinae</taxon>
        <taxon>Ophiophagus</taxon>
    </lineage>
</organism>
<dbReference type="Proteomes" id="UP000018936">
    <property type="component" value="Unassembled WGS sequence"/>
</dbReference>
<accession>V8NN95</accession>
<sequence>FYYNLHINQILHRSIENEATDDVECIYSGRKPEINYNPLTISDSEKRVGIKLANRHLPILLYTDDAVLLSLSSVGMKPALSTLASYCNEPKHKRIIDSHELEQVKYLGVVFQSSKKLTV</sequence>
<evidence type="ECO:0000313" key="2">
    <source>
        <dbReference type="Proteomes" id="UP000018936"/>
    </source>
</evidence>
<protein>
    <recommendedName>
        <fullName evidence="3">Reverse transcriptase domain-containing protein</fullName>
    </recommendedName>
</protein>
<name>V8NN95_OPHHA</name>
<evidence type="ECO:0000313" key="1">
    <source>
        <dbReference type="EMBL" id="ETE63446.1"/>
    </source>
</evidence>
<reference evidence="1 2" key="1">
    <citation type="journal article" date="2013" name="Proc. Natl. Acad. Sci. U.S.A.">
        <title>The king cobra genome reveals dynamic gene evolution and adaptation in the snake venom system.</title>
        <authorList>
            <person name="Vonk F.J."/>
            <person name="Casewell N.R."/>
            <person name="Henkel C.V."/>
            <person name="Heimberg A.M."/>
            <person name="Jansen H.J."/>
            <person name="McCleary R.J."/>
            <person name="Kerkkamp H.M."/>
            <person name="Vos R.A."/>
            <person name="Guerreiro I."/>
            <person name="Calvete J.J."/>
            <person name="Wuster W."/>
            <person name="Woods A.E."/>
            <person name="Logan J.M."/>
            <person name="Harrison R.A."/>
            <person name="Castoe T.A."/>
            <person name="de Koning A.P."/>
            <person name="Pollock D.D."/>
            <person name="Yandell M."/>
            <person name="Calderon D."/>
            <person name="Renjifo C."/>
            <person name="Currier R.B."/>
            <person name="Salgado D."/>
            <person name="Pla D."/>
            <person name="Sanz L."/>
            <person name="Hyder A.S."/>
            <person name="Ribeiro J.M."/>
            <person name="Arntzen J.W."/>
            <person name="van den Thillart G.E."/>
            <person name="Boetzer M."/>
            <person name="Pirovano W."/>
            <person name="Dirks R.P."/>
            <person name="Spaink H.P."/>
            <person name="Duboule D."/>
            <person name="McGlinn E."/>
            <person name="Kini R.M."/>
            <person name="Richardson M.K."/>
        </authorList>
    </citation>
    <scope>NUCLEOTIDE SEQUENCE</scope>
    <source>
        <tissue evidence="1">Blood</tissue>
    </source>
</reference>
<evidence type="ECO:0008006" key="3">
    <source>
        <dbReference type="Google" id="ProtNLM"/>
    </source>
</evidence>
<feature type="non-terminal residue" evidence="1">
    <location>
        <position position="1"/>
    </location>
</feature>
<dbReference type="OrthoDB" id="9049596at2759"/>
<keyword evidence="2" id="KW-1185">Reference proteome</keyword>
<dbReference type="EMBL" id="AZIM01002742">
    <property type="protein sequence ID" value="ETE63446.1"/>
    <property type="molecule type" value="Genomic_DNA"/>
</dbReference>
<dbReference type="AlphaFoldDB" id="V8NN95"/>
<proteinExistence type="predicted"/>
<feature type="non-terminal residue" evidence="1">
    <location>
        <position position="119"/>
    </location>
</feature>
<gene>
    <name evidence="1" type="ORF">L345_10794</name>
</gene>